<keyword evidence="3" id="KW-0862">Zinc</keyword>
<dbReference type="GO" id="GO:0034058">
    <property type="term" value="P:endosomal vesicle fusion"/>
    <property type="evidence" value="ECO:0007669"/>
    <property type="project" value="TreeGrafter"/>
</dbReference>
<dbReference type="Gene3D" id="1.25.40.10">
    <property type="entry name" value="Tetratricopeptide repeat domain"/>
    <property type="match status" value="1"/>
</dbReference>
<evidence type="ECO:0000313" key="9">
    <source>
        <dbReference type="Proteomes" id="UP000276776"/>
    </source>
</evidence>
<accession>A0A3P7L1Y8</accession>
<evidence type="ECO:0000256" key="4">
    <source>
        <dbReference type="ARBA" id="ARBA00022927"/>
    </source>
</evidence>
<dbReference type="PROSITE" id="PS50089">
    <property type="entry name" value="ZF_RING_2"/>
    <property type="match status" value="1"/>
</dbReference>
<dbReference type="SMART" id="SM00299">
    <property type="entry name" value="CLH"/>
    <property type="match status" value="1"/>
</dbReference>
<keyword evidence="2 5" id="KW-0479">Metal-binding</keyword>
<dbReference type="SMART" id="SM00184">
    <property type="entry name" value="RING"/>
    <property type="match status" value="1"/>
</dbReference>
<sequence>MQTFCIYLRNANRLIAVIQPTYDKQQALGVKTRPSHCWIDSKTLVVGFWDAVVVCTITVSSISEGVSSVEVKQVEVLYSWKVDMYIADVSFTLGDEICAWKEITVFGMKKSAFHDVAQNECEMVLALLEPEDSNTFSLTTEDRIEMITCDFGNLTAFHLSSLLCEDIYFLLGCQEFIEAQPCSADDRVRWYLENGLLREAMQFANEHEAELQHLDPIDVGKRFLCSLIKQKQFAEAAANLKVVCGRQKDLWEYYVSEFEQNNVVLQLAKYLPVKDPQLEPECYQCVLTAALHNHPVLFYNLIKVWNPDLFRVGAITELALKWVVQGNGAPLSEQDSVAIYRALARLYLYERKYDKAILLHIMLNDKDVFKVIQQYQLFHLVKDDLTKLMNIDANLTVQLLIENAESLPTKTILAQLVKYPKVQIAVLNSLFERNEGEEFVDLAIRLYADHERDLLLPFLRKTHVYDIAKALDICEKKQYVNEMVYLLGRSGNRKKALDLLVNKLNRIDCAIDFCRENDDSDLWDKLIEAAMKRPDHISQLLNTVGHYVNPLTIIEKIPEEINIPGLRNSIVKILHDYELLVQMQYDCLQVLEADNSQLFAKYLSRHKRAVFISSDQHCAICRTFVLQRDKPADSGPVNYDIIVYGCGHLIHARCMYIPHLDERPIMESGACPVCLGLHKGEKS</sequence>
<dbReference type="GO" id="GO:0008270">
    <property type="term" value="F:zinc ion binding"/>
    <property type="evidence" value="ECO:0007669"/>
    <property type="project" value="UniProtKB-KW"/>
</dbReference>
<dbReference type="PANTHER" id="PTHR12616">
    <property type="entry name" value="VACUOLAR PROTEIN SORTING VPS41"/>
    <property type="match status" value="1"/>
</dbReference>
<dbReference type="EMBL" id="UYYF01004578">
    <property type="protein sequence ID" value="VDN05587.1"/>
    <property type="molecule type" value="Genomic_DNA"/>
</dbReference>
<keyword evidence="2 5" id="KW-0863">Zinc-finger</keyword>
<evidence type="ECO:0000256" key="6">
    <source>
        <dbReference type="PROSITE-ProRule" id="PRU01006"/>
    </source>
</evidence>
<dbReference type="InterPro" id="IPR001841">
    <property type="entry name" value="Znf_RING"/>
</dbReference>
<keyword evidence="9" id="KW-1185">Reference proteome</keyword>
<dbReference type="Proteomes" id="UP000276776">
    <property type="component" value="Unassembled WGS sequence"/>
</dbReference>
<dbReference type="STRING" id="103827.A0A3P7L1Y8"/>
<dbReference type="InterPro" id="IPR045111">
    <property type="entry name" value="Vps41/Vps8"/>
</dbReference>
<keyword evidence="4" id="KW-0653">Protein transport</keyword>
<protein>
    <recommendedName>
        <fullName evidence="7">RING-type domain-containing protein</fullName>
    </recommendedName>
</protein>
<dbReference type="SUPFAM" id="SSF57850">
    <property type="entry name" value="RING/U-box"/>
    <property type="match status" value="1"/>
</dbReference>
<organism evidence="8 9">
    <name type="scientific">Thelazia callipaeda</name>
    <name type="common">Oriental eyeworm</name>
    <name type="synonym">Parasitic nematode</name>
    <dbReference type="NCBI Taxonomy" id="103827"/>
    <lineage>
        <taxon>Eukaryota</taxon>
        <taxon>Metazoa</taxon>
        <taxon>Ecdysozoa</taxon>
        <taxon>Nematoda</taxon>
        <taxon>Chromadorea</taxon>
        <taxon>Rhabditida</taxon>
        <taxon>Spirurina</taxon>
        <taxon>Spiruromorpha</taxon>
        <taxon>Thelazioidea</taxon>
        <taxon>Thelaziidae</taxon>
        <taxon>Thelazia</taxon>
    </lineage>
</organism>
<name>A0A3P7L1Y8_THECL</name>
<reference evidence="8 9" key="1">
    <citation type="submission" date="2018-11" db="EMBL/GenBank/DDBJ databases">
        <authorList>
            <consortium name="Pathogen Informatics"/>
        </authorList>
    </citation>
    <scope>NUCLEOTIDE SEQUENCE [LARGE SCALE GENOMIC DNA]</scope>
</reference>
<evidence type="ECO:0000259" key="7">
    <source>
        <dbReference type="PROSITE" id="PS50089"/>
    </source>
</evidence>
<evidence type="ECO:0000313" key="8">
    <source>
        <dbReference type="EMBL" id="VDN05587.1"/>
    </source>
</evidence>
<dbReference type="PANTHER" id="PTHR12616:SF1">
    <property type="entry name" value="VACUOLAR PROTEIN SORTING-ASSOCIATED PROTEIN 41 HOMOLOG"/>
    <property type="match status" value="1"/>
</dbReference>
<dbReference type="AlphaFoldDB" id="A0A3P7L1Y8"/>
<dbReference type="GO" id="GO:0030897">
    <property type="term" value="C:HOPS complex"/>
    <property type="evidence" value="ECO:0007669"/>
    <property type="project" value="TreeGrafter"/>
</dbReference>
<evidence type="ECO:0000256" key="1">
    <source>
        <dbReference type="ARBA" id="ARBA00022448"/>
    </source>
</evidence>
<dbReference type="PROSITE" id="PS50236">
    <property type="entry name" value="CHCR"/>
    <property type="match status" value="1"/>
</dbReference>
<dbReference type="InterPro" id="IPR000547">
    <property type="entry name" value="Clathrin_H-chain/VPS_repeat"/>
</dbReference>
<evidence type="ECO:0000256" key="2">
    <source>
        <dbReference type="ARBA" id="ARBA00022771"/>
    </source>
</evidence>
<gene>
    <name evidence="8" type="ORF">TCLT_LOCUS8066</name>
</gene>
<dbReference type="GO" id="GO:0009267">
    <property type="term" value="P:cellular response to starvation"/>
    <property type="evidence" value="ECO:0007669"/>
    <property type="project" value="TreeGrafter"/>
</dbReference>
<evidence type="ECO:0000256" key="3">
    <source>
        <dbReference type="ARBA" id="ARBA00022833"/>
    </source>
</evidence>
<dbReference type="Pfam" id="PF23556">
    <property type="entry name" value="TPR_Vps41"/>
    <property type="match status" value="1"/>
</dbReference>
<dbReference type="OrthoDB" id="244107at2759"/>
<keyword evidence="1" id="KW-0813">Transport</keyword>
<dbReference type="GO" id="GO:0016236">
    <property type="term" value="P:macroautophagy"/>
    <property type="evidence" value="ECO:0007669"/>
    <property type="project" value="TreeGrafter"/>
</dbReference>
<feature type="domain" description="RING-type" evidence="7">
    <location>
        <begin position="618"/>
        <end position="674"/>
    </location>
</feature>
<dbReference type="GO" id="GO:0006623">
    <property type="term" value="P:protein targeting to vacuole"/>
    <property type="evidence" value="ECO:0007669"/>
    <property type="project" value="InterPro"/>
</dbReference>
<evidence type="ECO:0000256" key="5">
    <source>
        <dbReference type="PROSITE-ProRule" id="PRU00175"/>
    </source>
</evidence>
<feature type="repeat" description="CHCR" evidence="6">
    <location>
        <begin position="388"/>
        <end position="539"/>
    </location>
</feature>
<proteinExistence type="predicted"/>
<dbReference type="InterPro" id="IPR011990">
    <property type="entry name" value="TPR-like_helical_dom_sf"/>
</dbReference>
<dbReference type="GO" id="GO:0005770">
    <property type="term" value="C:late endosome"/>
    <property type="evidence" value="ECO:0007669"/>
    <property type="project" value="TreeGrafter"/>
</dbReference>